<dbReference type="InterPro" id="IPR045861">
    <property type="entry name" value="CorA_cytoplasmic_dom"/>
</dbReference>
<dbReference type="GO" id="GO:0000287">
    <property type="term" value="F:magnesium ion binding"/>
    <property type="evidence" value="ECO:0007669"/>
    <property type="project" value="TreeGrafter"/>
</dbReference>
<dbReference type="SUPFAM" id="SSF143865">
    <property type="entry name" value="CorA soluble domain-like"/>
    <property type="match status" value="1"/>
</dbReference>
<evidence type="ECO:0000256" key="7">
    <source>
        <dbReference type="ARBA" id="ARBA00023136"/>
    </source>
</evidence>
<reference evidence="10" key="1">
    <citation type="submission" date="2021-03" db="EMBL/GenBank/DDBJ databases">
        <authorList>
            <person name="Tagirdzhanova G."/>
        </authorList>
    </citation>
    <scope>NUCLEOTIDE SEQUENCE</scope>
</reference>
<keyword evidence="6 9" id="KW-1133">Transmembrane helix</keyword>
<dbReference type="PANTHER" id="PTHR46494:SF1">
    <property type="entry name" value="CORA FAMILY METAL ION TRANSPORTER (EUROFUNG)"/>
    <property type="match status" value="1"/>
</dbReference>
<comment type="similarity">
    <text evidence="2">Belongs to the CorA metal ion transporter (MIT) (TC 1.A.35) family.</text>
</comment>
<evidence type="ECO:0000313" key="10">
    <source>
        <dbReference type="EMBL" id="CAF9921142.1"/>
    </source>
</evidence>
<feature type="region of interest" description="Disordered" evidence="8">
    <location>
        <begin position="85"/>
        <end position="118"/>
    </location>
</feature>
<dbReference type="AlphaFoldDB" id="A0A8H3IAQ1"/>
<dbReference type="EMBL" id="CAJPDQ010000016">
    <property type="protein sequence ID" value="CAF9921142.1"/>
    <property type="molecule type" value="Genomic_DNA"/>
</dbReference>
<dbReference type="InterPro" id="IPR002523">
    <property type="entry name" value="MgTranspt_CorA/ZnTranspt_ZntB"/>
</dbReference>
<feature type="transmembrane region" description="Helical" evidence="9">
    <location>
        <begin position="518"/>
        <end position="537"/>
    </location>
</feature>
<proteinExistence type="inferred from homology"/>
<evidence type="ECO:0000256" key="1">
    <source>
        <dbReference type="ARBA" id="ARBA00004651"/>
    </source>
</evidence>
<keyword evidence="5 9" id="KW-0812">Transmembrane</keyword>
<comment type="subcellular location">
    <subcellularLocation>
        <location evidence="1">Cell membrane</location>
        <topology evidence="1">Multi-pass membrane protein</topology>
    </subcellularLocation>
</comment>
<dbReference type="GO" id="GO:0050897">
    <property type="term" value="F:cobalt ion binding"/>
    <property type="evidence" value="ECO:0007669"/>
    <property type="project" value="TreeGrafter"/>
</dbReference>
<dbReference type="Gene3D" id="3.30.460.20">
    <property type="entry name" value="CorA soluble domain-like"/>
    <property type="match status" value="1"/>
</dbReference>
<dbReference type="InterPro" id="IPR045863">
    <property type="entry name" value="CorA_TM1_TM2"/>
</dbReference>
<keyword evidence="7 9" id="KW-0472">Membrane</keyword>
<dbReference type="Pfam" id="PF01544">
    <property type="entry name" value="CorA"/>
    <property type="match status" value="1"/>
</dbReference>
<gene>
    <name evidence="10" type="ORF">GOMPHAMPRED_002241</name>
</gene>
<dbReference type="Gene3D" id="1.20.58.340">
    <property type="entry name" value="Magnesium transport protein CorA, transmembrane region"/>
    <property type="match status" value="2"/>
</dbReference>
<comment type="caution">
    <text evidence="10">The sequence shown here is derived from an EMBL/GenBank/DDBJ whole genome shotgun (WGS) entry which is preliminary data.</text>
</comment>
<dbReference type="SUPFAM" id="SSF144083">
    <property type="entry name" value="Magnesium transport protein CorA, transmembrane region"/>
    <property type="match status" value="1"/>
</dbReference>
<organism evidence="10 11">
    <name type="scientific">Gomphillus americanus</name>
    <dbReference type="NCBI Taxonomy" id="1940652"/>
    <lineage>
        <taxon>Eukaryota</taxon>
        <taxon>Fungi</taxon>
        <taxon>Dikarya</taxon>
        <taxon>Ascomycota</taxon>
        <taxon>Pezizomycotina</taxon>
        <taxon>Lecanoromycetes</taxon>
        <taxon>OSLEUM clade</taxon>
        <taxon>Ostropomycetidae</taxon>
        <taxon>Ostropales</taxon>
        <taxon>Graphidaceae</taxon>
        <taxon>Gomphilloideae</taxon>
        <taxon>Gomphillus</taxon>
    </lineage>
</organism>
<dbReference type="PANTHER" id="PTHR46494">
    <property type="entry name" value="CORA FAMILY METAL ION TRANSPORTER (EUROFUNG)"/>
    <property type="match status" value="1"/>
</dbReference>
<dbReference type="GO" id="GO:0005886">
    <property type="term" value="C:plasma membrane"/>
    <property type="evidence" value="ECO:0007669"/>
    <property type="project" value="UniProtKB-SubCell"/>
</dbReference>
<evidence type="ECO:0000256" key="8">
    <source>
        <dbReference type="SAM" id="MobiDB-lite"/>
    </source>
</evidence>
<evidence type="ECO:0000256" key="4">
    <source>
        <dbReference type="ARBA" id="ARBA00022475"/>
    </source>
</evidence>
<dbReference type="Proteomes" id="UP000664169">
    <property type="component" value="Unassembled WGS sequence"/>
</dbReference>
<name>A0A8H3IAQ1_9LECA</name>
<accession>A0A8H3IAQ1</accession>
<evidence type="ECO:0000313" key="11">
    <source>
        <dbReference type="Proteomes" id="UP000664169"/>
    </source>
</evidence>
<keyword evidence="11" id="KW-1185">Reference proteome</keyword>
<dbReference type="GO" id="GO:0015087">
    <property type="term" value="F:cobalt ion transmembrane transporter activity"/>
    <property type="evidence" value="ECO:0007669"/>
    <property type="project" value="TreeGrafter"/>
</dbReference>
<dbReference type="GO" id="GO:0015095">
    <property type="term" value="F:magnesium ion transmembrane transporter activity"/>
    <property type="evidence" value="ECO:0007669"/>
    <property type="project" value="TreeGrafter"/>
</dbReference>
<keyword evidence="4" id="KW-1003">Cell membrane</keyword>
<sequence length="556" mass="62578">MHHRLMNLALQLRRDTLQHLPICSLYFSPLIRSQNRLYSTSIRQLNRPITGQVTTYENCAATSSRGPESRVFRNLQPNPLAALAPRSSKRHIRTTTTTPTWTSQLETHPSLKSPAQDVGETIDNQSHSEAAVVTIRIIDYSDKDTKRHEVGDHESLGAYLKDNPKPDWATCRWIYVNGIDEKVLRGLGSACKLHQLALEDVLESRGPTKADWYDGHLFIAMPLHRLLSPTALEDGLEEQKQDQKATTATTHYHRFHHQRDWRTMAHQKFNVAVEQASIFWTNTDTVITIFQKSGDDVFEPILDRLNATHSVLRSTNDPSMLIQGVIDVAVDLCMPIEKVFADEFAALEVTVLSNPVIQQSRSLYILRSRLTLLLDNFIAINSLLKKLCGDHPLSSQSSSLPGMIGRQGRVDLGDASVYPARGSPSSPVTRSVNLSATTQIYLRDVLDHVHTLSASTEVAIRSTENLTSLIFNTIAASQNESVRQLTVVSSFFLPLTFLTGYMGMNFETMPVVQQHSDLVFWTIAVPAMVVMGLFMRVRMMRRRLESSQAGRPRMRK</sequence>
<evidence type="ECO:0000256" key="2">
    <source>
        <dbReference type="ARBA" id="ARBA00009765"/>
    </source>
</evidence>
<keyword evidence="3" id="KW-0813">Transport</keyword>
<evidence type="ECO:0000256" key="5">
    <source>
        <dbReference type="ARBA" id="ARBA00022692"/>
    </source>
</evidence>
<protein>
    <submittedName>
        <fullName evidence="10">Uncharacterized protein</fullName>
    </submittedName>
</protein>
<evidence type="ECO:0000256" key="6">
    <source>
        <dbReference type="ARBA" id="ARBA00022989"/>
    </source>
</evidence>
<evidence type="ECO:0000256" key="3">
    <source>
        <dbReference type="ARBA" id="ARBA00022448"/>
    </source>
</evidence>
<dbReference type="OrthoDB" id="165352at2759"/>
<evidence type="ECO:0000256" key="9">
    <source>
        <dbReference type="SAM" id="Phobius"/>
    </source>
</evidence>